<name>A0A0A0RL99_9CAUD</name>
<dbReference type="OrthoDB" id="10757at10239"/>
<evidence type="ECO:0000313" key="2">
    <source>
        <dbReference type="Proteomes" id="UP000030200"/>
    </source>
</evidence>
<keyword evidence="2" id="KW-1185">Reference proteome</keyword>
<organism evidence="1 2">
    <name type="scientific">Streptomyces phage Jay2Jay</name>
    <dbReference type="NCBI Taxonomy" id="1556290"/>
    <lineage>
        <taxon>Viruses</taxon>
        <taxon>Duplodnaviria</taxon>
        <taxon>Heunggongvirae</taxon>
        <taxon>Uroviricota</taxon>
        <taxon>Caudoviricetes</taxon>
        <taxon>Stanwilliamsviridae</taxon>
        <taxon>Boydwoodruffvirinae</taxon>
        <taxon>Samistivirus</taxon>
        <taxon>Samistivirus jay2jay</taxon>
    </lineage>
</organism>
<sequence>MTVLLRTIHGSHLYGLAHAGSDKDIYEVVSTKRTKRKRNIKQTIVNGVDKTTVDLSTFMHMVDECVPQALEALWTPVPDVDEIHQFRTQYRVNRAKMKDVYIRTALNFAKNDDVKRKRHALRLLLNLGAALEYGKFNPRLSTMDKFIINSTMGETGAYEDVFVGIIDEVQKWV</sequence>
<dbReference type="KEGG" id="vg:26796839"/>
<keyword evidence="1" id="KW-0808">Transferase</keyword>
<accession>A0A0A0RL99</accession>
<gene>
    <name evidence="1" type="primary">110</name>
    <name evidence="1" type="ORF">PBI_JAY2JAY_110</name>
</gene>
<dbReference type="GeneID" id="26796839"/>
<dbReference type="Proteomes" id="UP000030200">
    <property type="component" value="Segment"/>
</dbReference>
<proteinExistence type="predicted"/>
<reference evidence="1 2" key="1">
    <citation type="submission" date="2014-09" db="EMBL/GenBank/DDBJ databases">
        <authorList>
            <person name="Gicewicz E.A."/>
            <person name="Hiryak K.M."/>
            <person name="Horoschock A.N."/>
            <person name="Kneeream E.R."/>
            <person name="Luchetta J."/>
            <person name="Mikolon A.R."/>
            <person name="Smith S.N."/>
            <person name="Svintozelskiy S."/>
            <person name="Yucha M.L."/>
            <person name="Manna D.P."/>
            <person name="Pidcock K.A."/>
            <person name="Laing C.E."/>
            <person name="Schaff J.E."/>
            <person name="Dashiell C.L."/>
            <person name="Macialek J.A."/>
            <person name="Anders K.R."/>
            <person name="Braun M.A."/>
            <person name="Delesalle V.A."/>
            <person name="Hughes L.E."/>
            <person name="Ware V.C."/>
            <person name="Bradley K.W."/>
            <person name="Barker L.P."/>
            <person name="Asai D.J."/>
            <person name="Bowman C.A."/>
            <person name="Russell D.A."/>
            <person name="Pope W.H."/>
            <person name="Jacobs-Sera D."/>
            <person name="Hendrix R.W."/>
            <person name="Hatfull G.F."/>
        </authorList>
    </citation>
    <scope>NUCLEOTIDE SEQUENCE [LARGE SCALE GENOMIC DNA]</scope>
</reference>
<evidence type="ECO:0000313" key="1">
    <source>
        <dbReference type="EMBL" id="AIW02603.1"/>
    </source>
</evidence>
<dbReference type="EMBL" id="KM652554">
    <property type="protein sequence ID" value="AIW02603.1"/>
    <property type="molecule type" value="Genomic_DNA"/>
</dbReference>
<dbReference type="RefSeq" id="YP_009225830.1">
    <property type="nucleotide sequence ID" value="NC_029098.1"/>
</dbReference>
<dbReference type="GO" id="GO:0016740">
    <property type="term" value="F:transferase activity"/>
    <property type="evidence" value="ECO:0007669"/>
    <property type="project" value="UniProtKB-KW"/>
</dbReference>
<protein>
    <submittedName>
        <fullName evidence="1">Nucleotidyltransferase</fullName>
    </submittedName>
</protein>